<dbReference type="Gene3D" id="2.60.40.10">
    <property type="entry name" value="Immunoglobulins"/>
    <property type="match status" value="1"/>
</dbReference>
<sequence>MILNRILSLCGQSCIGRIGLLSLLIGLSGCQDFTDDTGMTLPEPDLKFVDEALNLPLDEKEYTVDIESNLPWRVKTSAAWIDLLTSNGLKSGSFKMSVTKNTDVASREAEISAWIVEGAETKLKVVQEGIGIALKKRTLKVGAKGNEEEVIPFVTMVAYTYELSEGCDWIHITDGEPITPGVVNESELKLKIDPYKDVEDGRTAYLYLKGSNGVTDMLTITQDKKPLEDIDYLRMFYEGANGDNWVKKWNFDAPLETNATHWPGVKFENGRVVQIDIQEPNNIVGDITPLCELSELKVLKFKRQKITGIPEEIGHLSQLTNLWIIESAAGGSLPESLGECQLLTSFNISNHPTATPAGFENSFSGNLDPLIKIPGIVTIKAYCNDLSGSLPVIPLDGSNKPTTWKNLMEFMVYDNGFNGSIPYGYGIVIEKSGSKGIFRVNDNQLSGQIPSDIKAWSQYATRKKDWILKGNNLTE</sequence>
<protein>
    <submittedName>
        <fullName evidence="2">Bacteroidetes-Associated Carbohydrate-binding Often N-terminal</fullName>
    </submittedName>
</protein>
<name>A0A174BD08_9BACE</name>
<evidence type="ECO:0000256" key="1">
    <source>
        <dbReference type="ARBA" id="ARBA00004196"/>
    </source>
</evidence>
<dbReference type="Proteomes" id="UP000095517">
    <property type="component" value="Unassembled WGS sequence"/>
</dbReference>
<dbReference type="STRING" id="338188.ERS852397_01140"/>
<evidence type="ECO:0000313" key="2">
    <source>
        <dbReference type="EMBL" id="CUN97518.1"/>
    </source>
</evidence>
<dbReference type="SUPFAM" id="SSF52058">
    <property type="entry name" value="L domain-like"/>
    <property type="match status" value="1"/>
</dbReference>
<dbReference type="InterPro" id="IPR032675">
    <property type="entry name" value="LRR_dom_sf"/>
</dbReference>
<dbReference type="RefSeq" id="WP_055278662.1">
    <property type="nucleotide sequence ID" value="NZ_CABIXA010000005.1"/>
</dbReference>
<evidence type="ECO:0000313" key="3">
    <source>
        <dbReference type="Proteomes" id="UP000095517"/>
    </source>
</evidence>
<dbReference type="PANTHER" id="PTHR48059">
    <property type="entry name" value="POLYGALACTURONASE INHIBITOR 1"/>
    <property type="match status" value="1"/>
</dbReference>
<dbReference type="PROSITE" id="PS51257">
    <property type="entry name" value="PROKAR_LIPOPROTEIN"/>
    <property type="match status" value="1"/>
</dbReference>
<dbReference type="Gene3D" id="3.80.10.10">
    <property type="entry name" value="Ribonuclease Inhibitor"/>
    <property type="match status" value="1"/>
</dbReference>
<reference evidence="2 3" key="1">
    <citation type="submission" date="2015-09" db="EMBL/GenBank/DDBJ databases">
        <authorList>
            <consortium name="Pathogen Informatics"/>
        </authorList>
    </citation>
    <scope>NUCLEOTIDE SEQUENCE [LARGE SCALE GENOMIC DNA]</scope>
    <source>
        <strain evidence="2 3">2789STDY5608840</strain>
    </source>
</reference>
<dbReference type="CDD" id="cd14948">
    <property type="entry name" value="BACON"/>
    <property type="match status" value="1"/>
</dbReference>
<accession>A0A174BD08</accession>
<dbReference type="GO" id="GO:0030313">
    <property type="term" value="C:cell envelope"/>
    <property type="evidence" value="ECO:0007669"/>
    <property type="project" value="UniProtKB-SubCell"/>
</dbReference>
<dbReference type="InterPro" id="IPR051848">
    <property type="entry name" value="PGIP"/>
</dbReference>
<dbReference type="EMBL" id="CYZH01000005">
    <property type="protein sequence ID" value="CUN97518.1"/>
    <property type="molecule type" value="Genomic_DNA"/>
</dbReference>
<proteinExistence type="predicted"/>
<organism evidence="2 3">
    <name type="scientific">Bacteroides finegoldii</name>
    <dbReference type="NCBI Taxonomy" id="338188"/>
    <lineage>
        <taxon>Bacteria</taxon>
        <taxon>Pseudomonadati</taxon>
        <taxon>Bacteroidota</taxon>
        <taxon>Bacteroidia</taxon>
        <taxon>Bacteroidales</taxon>
        <taxon>Bacteroidaceae</taxon>
        <taxon>Bacteroides</taxon>
    </lineage>
</organism>
<dbReference type="PANTHER" id="PTHR48059:SF30">
    <property type="entry name" value="OS06G0587000 PROTEIN"/>
    <property type="match status" value="1"/>
</dbReference>
<comment type="subcellular location">
    <subcellularLocation>
        <location evidence="1">Cell envelope</location>
    </subcellularLocation>
</comment>
<dbReference type="InterPro" id="IPR024361">
    <property type="entry name" value="BACON"/>
</dbReference>
<dbReference type="InterPro" id="IPR013783">
    <property type="entry name" value="Ig-like_fold"/>
</dbReference>
<dbReference type="AlphaFoldDB" id="A0A174BD08"/>
<gene>
    <name evidence="2" type="ORF">ERS852397_01140</name>
</gene>